<accession>A0ABY0BPI2</accession>
<keyword evidence="1" id="KW-0175">Coiled coil</keyword>
<organism evidence="3 4">
    <name type="scientific">Aliidiomarina maris</name>
    <dbReference type="NCBI Taxonomy" id="531312"/>
    <lineage>
        <taxon>Bacteria</taxon>
        <taxon>Pseudomonadati</taxon>
        <taxon>Pseudomonadota</taxon>
        <taxon>Gammaproteobacteria</taxon>
        <taxon>Alteromonadales</taxon>
        <taxon>Idiomarinaceae</taxon>
        <taxon>Aliidiomarina</taxon>
    </lineage>
</organism>
<feature type="domain" description="Rad50/SbcC-type AAA" evidence="2">
    <location>
        <begin position="10"/>
        <end position="228"/>
    </location>
</feature>
<feature type="coiled-coil region" evidence="1">
    <location>
        <begin position="727"/>
        <end position="789"/>
    </location>
</feature>
<dbReference type="SUPFAM" id="SSF52540">
    <property type="entry name" value="P-loop containing nucleoside triphosphate hydrolases"/>
    <property type="match status" value="2"/>
</dbReference>
<feature type="coiled-coil region" evidence="1">
    <location>
        <begin position="198"/>
        <end position="280"/>
    </location>
</feature>
<feature type="coiled-coil region" evidence="1">
    <location>
        <begin position="434"/>
        <end position="512"/>
    </location>
</feature>
<reference evidence="3 4" key="1">
    <citation type="journal article" date="2018" name="Front. Microbiol.">
        <title>Genome-Based Analysis Reveals the Taxonomy and Diversity of the Family Idiomarinaceae.</title>
        <authorList>
            <person name="Liu Y."/>
            <person name="Lai Q."/>
            <person name="Shao Z."/>
        </authorList>
    </citation>
    <scope>NUCLEOTIDE SEQUENCE [LARGE SCALE GENOMIC DNA]</scope>
    <source>
        <strain evidence="3 4">CF12-14</strain>
    </source>
</reference>
<feature type="coiled-coil region" evidence="1">
    <location>
        <begin position="637"/>
        <end position="699"/>
    </location>
</feature>
<dbReference type="InterPro" id="IPR038729">
    <property type="entry name" value="Rad50/SbcC_AAA"/>
</dbReference>
<dbReference type="Pfam" id="PF13558">
    <property type="entry name" value="SbcC_Walker_B"/>
    <property type="match status" value="1"/>
</dbReference>
<evidence type="ECO:0000313" key="4">
    <source>
        <dbReference type="Proteomes" id="UP000287865"/>
    </source>
</evidence>
<dbReference type="InterPro" id="IPR027417">
    <property type="entry name" value="P-loop_NTPase"/>
</dbReference>
<dbReference type="Pfam" id="PF13476">
    <property type="entry name" value="AAA_23"/>
    <property type="match status" value="1"/>
</dbReference>
<dbReference type="Proteomes" id="UP000287865">
    <property type="component" value="Unassembled WGS sequence"/>
</dbReference>
<comment type="caution">
    <text evidence="3">The sequence shown here is derived from an EMBL/GenBank/DDBJ whole genome shotgun (WGS) entry which is preliminary data.</text>
</comment>
<evidence type="ECO:0000256" key="1">
    <source>
        <dbReference type="SAM" id="Coils"/>
    </source>
</evidence>
<dbReference type="Gene3D" id="3.40.50.300">
    <property type="entry name" value="P-loop containing nucleotide triphosphate hydrolases"/>
    <property type="match status" value="2"/>
</dbReference>
<proteinExistence type="predicted"/>
<feature type="coiled-coil region" evidence="1">
    <location>
        <begin position="537"/>
        <end position="610"/>
    </location>
</feature>
<dbReference type="PANTHER" id="PTHR32114:SF2">
    <property type="entry name" value="ABC TRANSPORTER ABCH.3"/>
    <property type="match status" value="1"/>
</dbReference>
<sequence length="1077" mass="121533">MRRIRVRILKLRLCNLNSLSGEWEIDFTQPEYINEGLFAITGPTGAGKSTILDAICLALYGQTPRLGRITKADNDMMARHHGECFAEVCFATDKGQYRAYWYQHRARKSAEGSLQNARHELSDLTTGAILEEKLSAVPPAIEALSGLDFGRFTRSVLLAQGQFAAFLHADDSQRSALLEQLTGTDVYAHISKLVFATYKQHQETLSQLKSRLDDIDLLSAEQIEQVRAQQSRQEASIEATEQDLARCQQLQDAVTQLSSLQHTQAQLNQRALELEQQQQQFVAQQTLLDADRQVRPYAAELRQFDYLRQQQDRVLKQHEHAAQRLSQLQPELDQAKVAYEQAQATHQQQVHAFATIEPELDAAATLEQKIDVQTQRLNDLEQQRQKLGQYQQTATQTLARHQRIEQDLDTQLAAQQAKLQQSAGADLVAPLAVLEQHIEQLTQLQTQQRKLLTQQQQSSQQAAAIAAMPVAEAQQQQLEAHQKELGRLGEALNQLDSQCQRLYVERKFAEQRDVLVKGEPCPLCGANEHPHLKHASGQHAQDATNQLSQQISQLEQQRAALKQQLNQHQQSLQALNVEQALSQSEQAQQLNSAQQRTEELAQQLAEINHQVTKLGASWQSTADQLEVAFEPAADGDAAAMLRALQQLQQLMQQAQQGYQAAHSQYECIKLQRQDNQQQIQTLSTQLSTQQQQITEIAQQVTECQQALQPLKVLRAQYFDGRSVADVKAQYRERLRDSEQTLERVRQEYETAREQQRQVQSERDHLQQRLAEIQQELDSLMPALEQAQQQLGYSNHSEGNLHKMQSALLEQARFDALQQQAQSLRQREMHIRDQQQQLSTQLRECMDKQPSDAQGNLAQLQQHKSELSELQQGLGALKQRLLLDQQAREKSAHIVDEITAQQALVQDWATLNSLIGSQDGKNYRNFAQGLTFAVMIAYANEKLEKMTDRYRLIHDHMQGLHVNVMDDYQGGEIRTTKNLSGGESFLVSLALALGMAQMASSRVRVDSLFLDEGFGTLDPETLEVALDSLASLRQDGKMIGLISHVGALQERIPTQLQVTLGSAGRSRLSGPGVRQLAR</sequence>
<dbReference type="PANTHER" id="PTHR32114">
    <property type="entry name" value="ABC TRANSPORTER ABCH.3"/>
    <property type="match status" value="1"/>
</dbReference>
<keyword evidence="4" id="KW-1185">Reference proteome</keyword>
<protein>
    <recommendedName>
        <fullName evidence="2">Rad50/SbcC-type AAA domain-containing protein</fullName>
    </recommendedName>
</protein>
<evidence type="ECO:0000259" key="2">
    <source>
        <dbReference type="Pfam" id="PF13476"/>
    </source>
</evidence>
<gene>
    <name evidence="3" type="ORF">CWE07_11835</name>
</gene>
<evidence type="ECO:0000313" key="3">
    <source>
        <dbReference type="EMBL" id="RUO21054.1"/>
    </source>
</evidence>
<name>A0ABY0BPI2_9GAMM</name>
<dbReference type="EMBL" id="PIPK01000012">
    <property type="protein sequence ID" value="RUO21054.1"/>
    <property type="molecule type" value="Genomic_DNA"/>
</dbReference>